<dbReference type="EMBL" id="CP043420">
    <property type="protein sequence ID" value="QEL12380.1"/>
    <property type="molecule type" value="Genomic_DNA"/>
</dbReference>
<organism evidence="2 3">
    <name type="scientific">Kushneria phosphatilytica</name>
    <dbReference type="NCBI Taxonomy" id="657387"/>
    <lineage>
        <taxon>Bacteria</taxon>
        <taxon>Pseudomonadati</taxon>
        <taxon>Pseudomonadota</taxon>
        <taxon>Gammaproteobacteria</taxon>
        <taxon>Oceanospirillales</taxon>
        <taxon>Halomonadaceae</taxon>
        <taxon>Kushneria</taxon>
    </lineage>
</organism>
<sequence length="298" mass="34090">MAWLEYLLPLIFLAPPCATALVVIALRHLFTRRLISPIDHKPLREPGQNVRDRLDIAQTRLFLVGALGPIMVMLPLVYGMGRMLFAPRQDWVEWSLYGLLCTLAVMIACGLLMRLHYHITHLRLSLSCALGVHHTLNEVCHQASLEEQRVIDLLHDIPGDGFSIGHVVLTHQAIFAITTKGRQRPPYTTAESPVRVSGERLLFPHNEERRPLREARRAERWLAAQINRHASDTIPVYAVLVLPGWQIEHDDRMGDVSVVNETGLAKLITEARAENISIEQYRRIDRLLRERLRHDLRP</sequence>
<name>A0A5C1A0E0_9GAMM</name>
<keyword evidence="3" id="KW-1185">Reference proteome</keyword>
<gene>
    <name evidence="2" type="ORF">FY550_15365</name>
</gene>
<reference evidence="2 3" key="1">
    <citation type="submission" date="2019-08" db="EMBL/GenBank/DDBJ databases">
        <title>Complete genome sequence of Kushneria sp. YCWA18, a halophilic phosphate-solubilizing bacterium isolated from Daqiao saltern in China.</title>
        <authorList>
            <person name="Du G.-X."/>
            <person name="Qu L.-Y."/>
        </authorList>
    </citation>
    <scope>NUCLEOTIDE SEQUENCE [LARGE SCALE GENOMIC DNA]</scope>
    <source>
        <strain evidence="2 3">YCWA18</strain>
    </source>
</reference>
<accession>A0A5C1A0E0</accession>
<dbReference type="Proteomes" id="UP000322553">
    <property type="component" value="Chromosome"/>
</dbReference>
<keyword evidence="1" id="KW-0472">Membrane</keyword>
<feature type="transmembrane region" description="Helical" evidence="1">
    <location>
        <begin position="6"/>
        <end position="26"/>
    </location>
</feature>
<keyword evidence="1" id="KW-0812">Transmembrane</keyword>
<evidence type="ECO:0000256" key="1">
    <source>
        <dbReference type="SAM" id="Phobius"/>
    </source>
</evidence>
<dbReference type="KEGG" id="kuy:FY550_15365"/>
<evidence type="ECO:0000313" key="2">
    <source>
        <dbReference type="EMBL" id="QEL12380.1"/>
    </source>
</evidence>
<dbReference type="AlphaFoldDB" id="A0A5C1A0E0"/>
<feature type="transmembrane region" description="Helical" evidence="1">
    <location>
        <begin position="94"/>
        <end position="113"/>
    </location>
</feature>
<keyword evidence="1" id="KW-1133">Transmembrane helix</keyword>
<protein>
    <submittedName>
        <fullName evidence="2">NERD domain-containing protein</fullName>
    </submittedName>
</protein>
<feature type="transmembrane region" description="Helical" evidence="1">
    <location>
        <begin position="61"/>
        <end position="79"/>
    </location>
</feature>
<proteinExistence type="predicted"/>
<dbReference type="RefSeq" id="WP_149054647.1">
    <property type="nucleotide sequence ID" value="NZ_CP043420.1"/>
</dbReference>
<evidence type="ECO:0000313" key="3">
    <source>
        <dbReference type="Proteomes" id="UP000322553"/>
    </source>
</evidence>